<keyword evidence="3" id="KW-1185">Reference proteome</keyword>
<name>A0A423VQ25_CYTCH</name>
<sequence length="366" mass="41519">MEEPSDASLRRGDADEQPEKTPPRTLQTDPEVRLQRGQLQSDTTTPPQAGSSIDVAAPDGNRSGRPDNPSDDDDADEGYNSSKDGLAADKNSTDDPAGTPNKFGGLPKELREMYNRRSDVIWLCSASLLRAAKVYGPANRDDVLNEAVDPETAVMVDIDLLYQCETHAAEYAVTNLAYNWYLKTRRHVYVHVHSFDLVLNDVAWQQALGWDLFREYEAQSLLVALDDVETLKKCYTLRWLCSVDQRALAASGAMQLLVEEDLKALRRRYKLTRIIRSRATHFLRWPTSWLCRDREDLTELQAFKLCLAEFLVEIYGIFKADCSMGEDIMGLDRRLRAGHPLVEGFQLRLPEFRPVVVFNVAARRRP</sequence>
<protein>
    <submittedName>
        <fullName evidence="2">Uncharacterized protein</fullName>
    </submittedName>
</protein>
<reference evidence="2 3" key="1">
    <citation type="submission" date="2015-09" db="EMBL/GenBank/DDBJ databases">
        <title>Host preference determinants of Valsa canker pathogens revealed by comparative genomics.</title>
        <authorList>
            <person name="Yin Z."/>
            <person name="Huang L."/>
        </authorList>
    </citation>
    <scope>NUCLEOTIDE SEQUENCE [LARGE SCALE GENOMIC DNA]</scope>
    <source>
        <strain evidence="2 3">YSFL</strain>
    </source>
</reference>
<feature type="region of interest" description="Disordered" evidence="1">
    <location>
        <begin position="1"/>
        <end position="107"/>
    </location>
</feature>
<organism evidence="2 3">
    <name type="scientific">Cytospora chrysosperma</name>
    <name type="common">Cytospora canker fungus</name>
    <name type="synonym">Sphaeria chrysosperma</name>
    <dbReference type="NCBI Taxonomy" id="252740"/>
    <lineage>
        <taxon>Eukaryota</taxon>
        <taxon>Fungi</taxon>
        <taxon>Dikarya</taxon>
        <taxon>Ascomycota</taxon>
        <taxon>Pezizomycotina</taxon>
        <taxon>Sordariomycetes</taxon>
        <taxon>Sordariomycetidae</taxon>
        <taxon>Diaporthales</taxon>
        <taxon>Cytosporaceae</taxon>
        <taxon>Cytospora</taxon>
    </lineage>
</organism>
<dbReference type="AlphaFoldDB" id="A0A423VQ25"/>
<gene>
    <name evidence="2" type="ORF">VSDG_07328</name>
</gene>
<evidence type="ECO:0000313" key="3">
    <source>
        <dbReference type="Proteomes" id="UP000284375"/>
    </source>
</evidence>
<feature type="compositionally biased region" description="Basic and acidic residues" evidence="1">
    <location>
        <begin position="8"/>
        <end position="22"/>
    </location>
</feature>
<evidence type="ECO:0000256" key="1">
    <source>
        <dbReference type="SAM" id="MobiDB-lite"/>
    </source>
</evidence>
<proteinExistence type="predicted"/>
<feature type="compositionally biased region" description="Polar residues" evidence="1">
    <location>
        <begin position="37"/>
        <end position="51"/>
    </location>
</feature>
<evidence type="ECO:0000313" key="2">
    <source>
        <dbReference type="EMBL" id="ROV93120.1"/>
    </source>
</evidence>
<dbReference type="OrthoDB" id="5240948at2759"/>
<accession>A0A423VQ25</accession>
<dbReference type="EMBL" id="LJZO01000034">
    <property type="protein sequence ID" value="ROV93120.1"/>
    <property type="molecule type" value="Genomic_DNA"/>
</dbReference>
<comment type="caution">
    <text evidence="2">The sequence shown here is derived from an EMBL/GenBank/DDBJ whole genome shotgun (WGS) entry which is preliminary data.</text>
</comment>
<dbReference type="Proteomes" id="UP000284375">
    <property type="component" value="Unassembled WGS sequence"/>
</dbReference>